<dbReference type="EMBL" id="JAWCUI010000029">
    <property type="protein sequence ID" value="KAL1895025.1"/>
    <property type="molecule type" value="Genomic_DNA"/>
</dbReference>
<evidence type="ECO:0000313" key="4">
    <source>
        <dbReference type="Proteomes" id="UP001583186"/>
    </source>
</evidence>
<reference evidence="3 4" key="1">
    <citation type="journal article" date="2024" name="IMA Fungus">
        <title>IMA Genome - F19 : A genome assembly and annotation guide to empower mycologists, including annotated draft genome sequences of Ceratocystis pirilliformis, Diaporthe australafricana, Fusarium ophioides, Paecilomyces lecythidis, and Sporothrix stenoceras.</title>
        <authorList>
            <person name="Aylward J."/>
            <person name="Wilson A.M."/>
            <person name="Visagie C.M."/>
            <person name="Spraker J."/>
            <person name="Barnes I."/>
            <person name="Buitendag C."/>
            <person name="Ceriani C."/>
            <person name="Del Mar Angel L."/>
            <person name="du Plessis D."/>
            <person name="Fuchs T."/>
            <person name="Gasser K."/>
            <person name="Kramer D."/>
            <person name="Li W."/>
            <person name="Munsamy K."/>
            <person name="Piso A."/>
            <person name="Price J.L."/>
            <person name="Sonnekus B."/>
            <person name="Thomas C."/>
            <person name="van der Nest A."/>
            <person name="van Dijk A."/>
            <person name="van Heerden A."/>
            <person name="van Vuuren N."/>
            <person name="Yilmaz N."/>
            <person name="Duong T.A."/>
            <person name="van der Merwe N.A."/>
            <person name="Wingfield M.J."/>
            <person name="Wingfield B.D."/>
        </authorList>
    </citation>
    <scope>NUCLEOTIDE SEQUENCE [LARGE SCALE GENOMIC DNA]</scope>
    <source>
        <strain evidence="3 4">CMW 5346</strain>
    </source>
</reference>
<feature type="compositionally biased region" description="Low complexity" evidence="1">
    <location>
        <begin position="255"/>
        <end position="264"/>
    </location>
</feature>
<feature type="domain" description="DUF7908" evidence="2">
    <location>
        <begin position="37"/>
        <end position="172"/>
    </location>
</feature>
<organism evidence="3 4">
    <name type="scientific">Sporothrix stenoceras</name>
    <dbReference type="NCBI Taxonomy" id="5173"/>
    <lineage>
        <taxon>Eukaryota</taxon>
        <taxon>Fungi</taxon>
        <taxon>Dikarya</taxon>
        <taxon>Ascomycota</taxon>
        <taxon>Pezizomycotina</taxon>
        <taxon>Sordariomycetes</taxon>
        <taxon>Sordariomycetidae</taxon>
        <taxon>Ophiostomatales</taxon>
        <taxon>Ophiostomataceae</taxon>
        <taxon>Sporothrix</taxon>
    </lineage>
</organism>
<proteinExistence type="predicted"/>
<dbReference type="InterPro" id="IPR057230">
    <property type="entry name" value="DUF7908"/>
</dbReference>
<dbReference type="PANTHER" id="PTHR24637">
    <property type="entry name" value="COLLAGEN"/>
    <property type="match status" value="1"/>
</dbReference>
<evidence type="ECO:0000256" key="1">
    <source>
        <dbReference type="SAM" id="MobiDB-lite"/>
    </source>
</evidence>
<comment type="caution">
    <text evidence="3">The sequence shown here is derived from an EMBL/GenBank/DDBJ whole genome shotgun (WGS) entry which is preliminary data.</text>
</comment>
<dbReference type="Proteomes" id="UP001583186">
    <property type="component" value="Unassembled WGS sequence"/>
</dbReference>
<sequence>MGVLDSLFALFVGSGLLNSDSLSPSSLSSSGLSIDEGAPFLLQVVAKSPYARRHVTKRESSLFVTTSGQTSPACQLAEPFTLVGDQLVLSGNVPVTADPTAACQPFTSFNGSNSISGGFSVNADGTLHWSSSNFSLGNASFCITKANVVYAVFAAGGTPKDCTTVNLQCVPASTCPLPISISGPTAVNINIYNTQNNYYGGAGSSGDGGNGGGSSSSGSTSSGSGVPSVPSVPSVPGVPGVPGASSNSYASAYASAGSESSSSSPDVVVVEGQPGPAGANGQNGDNGEAGQDGKDGSNGTNGTDGAPGPAGPAGPEGPQGPQGPQGPYGYNGTNGMDGINGTSYPSSNSSGNGGTYGGYGYTGCWVVHRETLGGNPVLATEVITESIDECASFCSTANGGRNSLYFTLSSRPSQPGDSDSDTVESVCTCTNSFQGSAITSTTTYACNTPCTFSNADGSTAYCGAYRGGFYFASVFTAL</sequence>
<dbReference type="PANTHER" id="PTHR24637:SF421">
    <property type="entry name" value="CUTICLE COLLAGEN DPY-2"/>
    <property type="match status" value="1"/>
</dbReference>
<feature type="region of interest" description="Disordered" evidence="1">
    <location>
        <begin position="255"/>
        <end position="350"/>
    </location>
</feature>
<accession>A0ABR3Z3Y7</accession>
<evidence type="ECO:0000259" key="2">
    <source>
        <dbReference type="Pfam" id="PF25485"/>
    </source>
</evidence>
<feature type="compositionally biased region" description="Low complexity" evidence="1">
    <location>
        <begin position="216"/>
        <end position="240"/>
    </location>
</feature>
<feature type="compositionally biased region" description="Low complexity" evidence="1">
    <location>
        <begin position="325"/>
        <end position="350"/>
    </location>
</feature>
<feature type="compositionally biased region" description="Gly residues" evidence="1">
    <location>
        <begin position="203"/>
        <end position="215"/>
    </location>
</feature>
<dbReference type="InterPro" id="IPR008160">
    <property type="entry name" value="Collagen"/>
</dbReference>
<protein>
    <recommendedName>
        <fullName evidence="2">DUF7908 domain-containing protein</fullName>
    </recommendedName>
</protein>
<name>A0ABR3Z3Y7_9PEZI</name>
<evidence type="ECO:0000313" key="3">
    <source>
        <dbReference type="EMBL" id="KAL1895025.1"/>
    </source>
</evidence>
<gene>
    <name evidence="3" type="ORF">Sste5346_005445</name>
</gene>
<feature type="region of interest" description="Disordered" evidence="1">
    <location>
        <begin position="203"/>
        <end position="240"/>
    </location>
</feature>
<dbReference type="Pfam" id="PF25485">
    <property type="entry name" value="DUF7908"/>
    <property type="match status" value="1"/>
</dbReference>
<dbReference type="Pfam" id="PF01391">
    <property type="entry name" value="Collagen"/>
    <property type="match status" value="1"/>
</dbReference>
<keyword evidence="4" id="KW-1185">Reference proteome</keyword>